<dbReference type="Pfam" id="PF07366">
    <property type="entry name" value="SnoaL"/>
    <property type="match status" value="2"/>
</dbReference>
<reference evidence="1 2" key="1">
    <citation type="journal article" date="2007" name="Int. J. Syst. Evol. Microbiol.">
        <title>Halomonas saccharevitans sp. nov., Halomonas arcis sp. nov. and Halomonas subterranea sp. nov., halophilic bacteria isolated from hypersaline environments of China.</title>
        <authorList>
            <person name="Xu X.W."/>
            <person name="Wu Y.H."/>
            <person name="Zhou Z."/>
            <person name="Wang C.S."/>
            <person name="Zhou Y.G."/>
            <person name="Zhang H.B."/>
            <person name="Wang Y."/>
            <person name="Wu M."/>
        </authorList>
    </citation>
    <scope>NUCLEOTIDE SEQUENCE [LARGE SCALE GENOMIC DNA]</scope>
    <source>
        <strain evidence="1 2">TBZ3</strain>
    </source>
</reference>
<dbReference type="AlphaFoldDB" id="A0A5R8MJK2"/>
<dbReference type="Proteomes" id="UP000306973">
    <property type="component" value="Unassembled WGS sequence"/>
</dbReference>
<sequence length="322" mass="35936">MSLSGFDKRFDDLRDYILTITEWIWEGRGIDLIRDYYAEDCPVKTPAGAFSGVEGVIRGTLETLQEFPDRTLLGEDVIDSEDAPGTYYSSHRIFSHMTHQGHGAFGAPTGVRAGVMTVADCLCRGDRIVDEWLVRDQAGLALQLGHSPEAMGQALAEKAPMPGREALVDRWRGPEGDLDIETLGPVAERYRDLWQHGRLERLRTGYDRAIDAKVPGARTLRGHDDLERFWFGYKAAFPAGTFRIHHWIDREDAGAPRRIALRWSLETAHQGGGVFGPASGAPVVLLGITHAELRGDVVVREWHQLDEIAIHAQIAQHRLQES</sequence>
<evidence type="ECO:0000313" key="1">
    <source>
        <dbReference type="EMBL" id="TLF50556.1"/>
    </source>
</evidence>
<keyword evidence="2" id="KW-1185">Reference proteome</keyword>
<dbReference type="InterPro" id="IPR009959">
    <property type="entry name" value="Cyclase_SnoaL-like"/>
</dbReference>
<organism evidence="1 2">
    <name type="scientific">Halomonas urmiana</name>
    <dbReference type="NCBI Taxonomy" id="490901"/>
    <lineage>
        <taxon>Bacteria</taxon>
        <taxon>Pseudomonadati</taxon>
        <taxon>Pseudomonadota</taxon>
        <taxon>Gammaproteobacteria</taxon>
        <taxon>Oceanospirillales</taxon>
        <taxon>Halomonadaceae</taxon>
        <taxon>Halomonas</taxon>
    </lineage>
</organism>
<gene>
    <name evidence="1" type="ORF">FEI13_09000</name>
</gene>
<dbReference type="InterPro" id="IPR032710">
    <property type="entry name" value="NTF2-like_dom_sf"/>
</dbReference>
<name>A0A5R8MJK2_9GAMM</name>
<dbReference type="PANTHER" id="PTHR38436">
    <property type="entry name" value="POLYKETIDE CYCLASE SNOAL-LIKE DOMAIN"/>
    <property type="match status" value="1"/>
</dbReference>
<dbReference type="GO" id="GO:0030638">
    <property type="term" value="P:polyketide metabolic process"/>
    <property type="evidence" value="ECO:0007669"/>
    <property type="project" value="InterPro"/>
</dbReference>
<dbReference type="RefSeq" id="WP_138181204.1">
    <property type="nucleotide sequence ID" value="NZ_VBUI01000012.1"/>
</dbReference>
<dbReference type="EMBL" id="VBUI01000012">
    <property type="protein sequence ID" value="TLF50556.1"/>
    <property type="molecule type" value="Genomic_DNA"/>
</dbReference>
<accession>A0A5R8MJK2</accession>
<dbReference type="PANTHER" id="PTHR38436:SF1">
    <property type="entry name" value="ESTER CYCLASE"/>
    <property type="match status" value="1"/>
</dbReference>
<comment type="caution">
    <text evidence="1">The sequence shown here is derived from an EMBL/GenBank/DDBJ whole genome shotgun (WGS) entry which is preliminary data.</text>
</comment>
<dbReference type="Gene3D" id="3.10.450.50">
    <property type="match status" value="2"/>
</dbReference>
<evidence type="ECO:0000313" key="2">
    <source>
        <dbReference type="Proteomes" id="UP000306973"/>
    </source>
</evidence>
<dbReference type="OrthoDB" id="2769928at2"/>
<proteinExistence type="predicted"/>
<dbReference type="SUPFAM" id="SSF54427">
    <property type="entry name" value="NTF2-like"/>
    <property type="match status" value="2"/>
</dbReference>
<protein>
    <submittedName>
        <fullName evidence="1">Ester cyclase</fullName>
    </submittedName>
</protein>